<organism evidence="1">
    <name type="scientific">viral metagenome</name>
    <dbReference type="NCBI Taxonomy" id="1070528"/>
    <lineage>
        <taxon>unclassified sequences</taxon>
        <taxon>metagenomes</taxon>
        <taxon>organismal metagenomes</taxon>
    </lineage>
</organism>
<proteinExistence type="predicted"/>
<evidence type="ECO:0000313" key="1">
    <source>
        <dbReference type="EMBL" id="QJH99663.1"/>
    </source>
</evidence>
<protein>
    <submittedName>
        <fullName evidence="1">Uncharacterized protein</fullName>
    </submittedName>
</protein>
<gene>
    <name evidence="1" type="ORF">TM448B01641_0011</name>
</gene>
<sequence length="211" mass="23701">MTVLNIIEIIRQVFPQIGETQLIKEIDNSQKQFVEETGIYTAQSSLTGLTTAKVFTLPTGFIRLNRVNFLNSNGEVIHNPLMYNVGYGKIAFDDRRSTITAIPDSISKIVLDYVKMPTTLTSTNSTLDIAEQFHGAIISKTMERLYARIPTRIIEGNSMVDWNAVSYWKGEYKDYIIKAKKYINKLDSSAFNILGYESAATIPQTNVVDGT</sequence>
<dbReference type="AlphaFoldDB" id="A0A6M3XSC8"/>
<dbReference type="EMBL" id="MT144801">
    <property type="protein sequence ID" value="QJH99663.1"/>
    <property type="molecule type" value="Genomic_DNA"/>
</dbReference>
<reference evidence="1" key="1">
    <citation type="submission" date="2020-03" db="EMBL/GenBank/DDBJ databases">
        <title>The deep terrestrial virosphere.</title>
        <authorList>
            <person name="Holmfeldt K."/>
            <person name="Nilsson E."/>
            <person name="Simone D."/>
            <person name="Lopez-Fernandez M."/>
            <person name="Wu X."/>
            <person name="de Brujin I."/>
            <person name="Lundin D."/>
            <person name="Andersson A."/>
            <person name="Bertilsson S."/>
            <person name="Dopson M."/>
        </authorList>
    </citation>
    <scope>NUCLEOTIDE SEQUENCE</scope>
    <source>
        <strain evidence="1">TM448B01641</strain>
    </source>
</reference>
<accession>A0A6M3XSC8</accession>
<name>A0A6M3XSC8_9ZZZZ</name>